<dbReference type="Proteomes" id="UP000000371">
    <property type="component" value="Segment"/>
</dbReference>
<dbReference type="EMBL" id="U88974">
    <property type="protein sequence ID" value="AAC79560.1"/>
    <property type="molecule type" value="Genomic_DNA"/>
</dbReference>
<dbReference type="Gene3D" id="1.20.5.320">
    <property type="entry name" value="6-Phosphogluconate Dehydrogenase, domain 3"/>
    <property type="match status" value="1"/>
</dbReference>
<keyword evidence="4" id="KW-1185">Reference proteome</keyword>
<organismHost>
    <name type="scientific">Streptococcus thermophilus</name>
    <dbReference type="NCBI Taxonomy" id="1308"/>
</organismHost>
<evidence type="ECO:0000256" key="1">
    <source>
        <dbReference type="SAM" id="Coils"/>
    </source>
</evidence>
<feature type="region of interest" description="Disordered" evidence="2">
    <location>
        <begin position="341"/>
        <end position="369"/>
    </location>
</feature>
<reference evidence="3 4" key="1">
    <citation type="journal article" date="1997" name="Microbiology">
        <title>Sequence analysis and characterization of phi O1205, a temperate bacteriophage infecting Streptococcus thermophilus CNRZ1205.</title>
        <authorList>
            <person name="Stanley E."/>
            <person name="Fitzgerald G.F."/>
            <person name="Le Marrec C."/>
            <person name="Fayard B."/>
            <person name="van Sinderen D."/>
        </authorList>
    </citation>
    <scope>NUCLEOTIDE SEQUENCE</scope>
    <source>
        <strain evidence="3 4">CNRZ1205</strain>
    </source>
</reference>
<evidence type="ECO:0000313" key="4">
    <source>
        <dbReference type="Proteomes" id="UP000000371"/>
    </source>
</evidence>
<dbReference type="KEGG" id="vg:955644"/>
<accession>O34076</accession>
<dbReference type="OrthoDB" id="764at10239"/>
<feature type="coiled-coil region" evidence="1">
    <location>
        <begin position="722"/>
        <end position="756"/>
    </location>
</feature>
<keyword evidence="1" id="KW-0175">Coiled coil</keyword>
<sequence length="843" mass="92470">MKIITRNDITLTNVYDGTDAPTVFVKSYTYSAGSRAEIKLTGPNAFEQTVYSRGHNVWVLDVTTHKLKEFVNCDTYITMYFNHNGVNITFADYLNSLTDSIVVIAAADADQVDQDVRDVLNRMGGTPEFGTWENGKWLSRTGHVFIGMSKRSDGTWPLQPRQGYEEAIQKDGSTPEIGCTLSIGGIVANGAAGPKGDQGNDGLPGKDGVGIKTTIVTYGISDNENTQPTNWSSQLPTLVKGKYLWTKTAWTYTDLSSETGYQKTYIAKDGNNGNDGLPGKDGVGIRNTTITYAVGTSGTVAPTNGWSSQVPNVPAGQYLWTKSIWDYTDNTSETGYSVAKMGEQGPKGDRGEQGLQGPRGEQGIPGPKGADGRTQYTHIAYADAISGSGFSQTDVSKPYIGMYQDFNEVDSNNPQDYRWSKWKGSDGKDGVPGKAGADGRTPYVHFAYADSADGRTGFSLTQNGRKRYLGVLTNFIKKDSTNPSDYSWNDTAGSVSVGGENLIRNSAFPKNLDGWGHWEAPQPNSNLSISSHDFYYNDSKPLFLLNSSSSGVPAATLRFPVKRNTDYSFNIQTFATGNIKGVTIYFLGRKANEKDKTFTKVVNVKTINGSPSVTQAVKWHLTFNSGDCDEGFIRVDNNGTTDGKTSMLFFGELDCYEGTTDRAWQASPKDLQEEIDTKADAAMTQAQINRLNEEDSILKAEIDARAKADIVNNWIKDYNDFLELSERERVKAEQDLKNAQQRLNAINKDLKEMTERWNFIDTYMSASNEGFVIGKQDGSKSIMLNADGGITFFSAGRSTMTISEGKTEMNSGVVKKSLKVGRYIEQPYHVDPDIVVIRYVGGE</sequence>
<proteinExistence type="predicted"/>
<protein>
    <submittedName>
        <fullName evidence="3">ORF45</fullName>
    </submittedName>
</protein>
<dbReference type="GeneID" id="955644"/>
<evidence type="ECO:0000256" key="2">
    <source>
        <dbReference type="SAM" id="MobiDB-lite"/>
    </source>
</evidence>
<dbReference type="PIR" id="T13334">
    <property type="entry name" value="T13334"/>
</dbReference>
<dbReference type="RefSeq" id="NP_695123.1">
    <property type="nucleotide sequence ID" value="NC_004303.1"/>
</dbReference>
<dbReference type="PANTHER" id="PTHR24637">
    <property type="entry name" value="COLLAGEN"/>
    <property type="match status" value="1"/>
</dbReference>
<name>O34076_BPO12</name>
<organism evidence="3 4">
    <name type="scientific">Streptococcus phage O1205</name>
    <name type="common">Streptococcus bacteriophage phi-O1205</name>
    <dbReference type="NCBI Taxonomy" id="85154"/>
    <lineage>
        <taxon>Viruses</taxon>
        <taxon>Duplodnaviria</taxon>
        <taxon>Heunggongvirae</taxon>
        <taxon>Uroviricota</taxon>
        <taxon>Caudoviricetes</taxon>
        <taxon>Aliceevansviridae</taxon>
        <taxon>Brussowvirus</taxon>
    </lineage>
</organism>
<evidence type="ECO:0000313" key="3">
    <source>
        <dbReference type="EMBL" id="AAC79560.1"/>
    </source>
</evidence>